<dbReference type="PANTHER" id="PTHR11669:SF0">
    <property type="entry name" value="PROTEIN STICHEL-LIKE 2"/>
    <property type="match status" value="1"/>
</dbReference>
<dbReference type="GO" id="GO:0003887">
    <property type="term" value="F:DNA-directed DNA polymerase activity"/>
    <property type="evidence" value="ECO:0007669"/>
    <property type="project" value="UniProtKB-KW"/>
</dbReference>
<dbReference type="GO" id="GO:0009360">
    <property type="term" value="C:DNA polymerase III complex"/>
    <property type="evidence" value="ECO:0007669"/>
    <property type="project" value="InterPro"/>
</dbReference>
<dbReference type="InterPro" id="IPR001270">
    <property type="entry name" value="ClpA/B"/>
</dbReference>
<evidence type="ECO:0000256" key="12">
    <source>
        <dbReference type="SAM" id="MobiDB-lite"/>
    </source>
</evidence>
<feature type="region of interest" description="Disordered" evidence="12">
    <location>
        <begin position="448"/>
        <end position="472"/>
    </location>
</feature>
<keyword evidence="4 11" id="KW-0235">DNA replication</keyword>
<dbReference type="EC" id="2.7.7.7" evidence="11"/>
<dbReference type="GO" id="GO:0005524">
    <property type="term" value="F:ATP binding"/>
    <property type="evidence" value="ECO:0007669"/>
    <property type="project" value="UniProtKB-KW"/>
</dbReference>
<dbReference type="Gene3D" id="1.10.8.60">
    <property type="match status" value="1"/>
</dbReference>
<evidence type="ECO:0000256" key="2">
    <source>
        <dbReference type="ARBA" id="ARBA00022679"/>
    </source>
</evidence>
<evidence type="ECO:0000256" key="4">
    <source>
        <dbReference type="ARBA" id="ARBA00022705"/>
    </source>
</evidence>
<keyword evidence="15" id="KW-1185">Reference proteome</keyword>
<proteinExistence type="inferred from homology"/>
<feature type="domain" description="AAA+ ATPase" evidence="13">
    <location>
        <begin position="38"/>
        <end position="181"/>
    </location>
</feature>
<dbReference type="NCBIfam" id="TIGR02397">
    <property type="entry name" value="dnaX_nterm"/>
    <property type="match status" value="1"/>
</dbReference>
<evidence type="ECO:0000256" key="7">
    <source>
        <dbReference type="ARBA" id="ARBA00022833"/>
    </source>
</evidence>
<dbReference type="InterPro" id="IPR045085">
    <property type="entry name" value="HLD_clamp_pol_III_gamma_tau"/>
</dbReference>
<dbReference type="Pfam" id="PF22608">
    <property type="entry name" value="DNAX_ATPase_lid"/>
    <property type="match status" value="1"/>
</dbReference>
<evidence type="ECO:0000256" key="1">
    <source>
        <dbReference type="ARBA" id="ARBA00006360"/>
    </source>
</evidence>
<dbReference type="CDD" id="cd18137">
    <property type="entry name" value="HLD_clamp_pol_III_gamma_tau"/>
    <property type="match status" value="1"/>
</dbReference>
<dbReference type="InterPro" id="IPR008921">
    <property type="entry name" value="DNA_pol3_clamp-load_cplx_C"/>
</dbReference>
<keyword evidence="5" id="KW-0479">Metal-binding</keyword>
<evidence type="ECO:0000256" key="11">
    <source>
        <dbReference type="RuleBase" id="RU364063"/>
    </source>
</evidence>
<name>A0A327R444_9BACT</name>
<dbReference type="FunFam" id="1.10.8.60:FF:000013">
    <property type="entry name" value="DNA polymerase III subunit gamma/tau"/>
    <property type="match status" value="1"/>
</dbReference>
<dbReference type="SMART" id="SM00382">
    <property type="entry name" value="AAA"/>
    <property type="match status" value="1"/>
</dbReference>
<protein>
    <recommendedName>
        <fullName evidence="11">DNA polymerase III subunit gamma/tau</fullName>
        <ecNumber evidence="11">2.7.7.7</ecNumber>
    </recommendedName>
</protein>
<comment type="subunit">
    <text evidence="11">DNA polymerase III contains a core (composed of alpha, epsilon and theta chains) that associates with a tau subunit. This core dimerizes to form the POLIII' complex. PolIII' associates with the gamma complex (composed of gamma, delta, delta', psi and chi chains) and with the beta chain to form the complete DNA polymerase III complex.</text>
</comment>
<evidence type="ECO:0000256" key="6">
    <source>
        <dbReference type="ARBA" id="ARBA00022741"/>
    </source>
</evidence>
<dbReference type="RefSeq" id="WP_111595946.1">
    <property type="nucleotide sequence ID" value="NZ_QLLL01000001.1"/>
</dbReference>
<evidence type="ECO:0000313" key="15">
    <source>
        <dbReference type="Proteomes" id="UP000249547"/>
    </source>
</evidence>
<dbReference type="SUPFAM" id="SSF48019">
    <property type="entry name" value="post-AAA+ oligomerization domain-like"/>
    <property type="match status" value="1"/>
</dbReference>
<dbReference type="Gene3D" id="3.40.50.300">
    <property type="entry name" value="P-loop containing nucleotide triphosphate hydrolases"/>
    <property type="match status" value="1"/>
</dbReference>
<dbReference type="Pfam" id="PF13177">
    <property type="entry name" value="DNA_pol3_delta2"/>
    <property type="match status" value="1"/>
</dbReference>
<evidence type="ECO:0000256" key="10">
    <source>
        <dbReference type="ARBA" id="ARBA00049244"/>
    </source>
</evidence>
<comment type="caution">
    <text evidence="14">The sequence shown here is derived from an EMBL/GenBank/DDBJ whole genome shotgun (WGS) entry which is preliminary data.</text>
</comment>
<sequence length="624" mass="69605">MENFIVSARKYRPQNFSTVVGQSHITTTLKNAIKNHQLAHAFLFCGPRGVGKTTCARILAKTINCETPQADGEACNTCNSCRSFNEGASFNIHELDAASNNSVDDIRTLVEQVRFAPQAGKYKIYIIDEVHMLSSSAFNAFLKTLEEPPSYAIFILATTEKHKILPTILSRCQIFDFKRITIQDTVDHLQEIAQKEHITAEADALHLIAQKTDGCMRDSLSTLDKIVSFTSGNLTYQNTLEHLNILDYDYYFKVMDCVLQQDIAGALLIFDEILQKGFEGDNFLGGWAEFLRNLLVSKDDKVQHLVEVSGNLKDRYKQLSGKLSPEYIITALSLLNETEINYRQARNKRLHVEMALIKLCYLQQAVNLVSNDTTGEVVKKNLVPNNGQPQKLRAPFMQPLSEKTIVAKPATAETPVATAPTAPPKPVQAPTYQAPAQQTATMAPPVERPVPPQPTMPTSTATNTATATSSAPKTKLTGLAAMKEAIAEKNKSTTNAAVPITLGALHVYWEEFIERFRAANKMTVVSNLALATLSLIGPEEIGLCSRNVVQMRFMEEEKLEISEFFKRKFNNPTIVLTLLLDESMQEKVDLGPEPLSSREQFARMIEKYPLVKELKDKLNMELDF</sequence>
<dbReference type="OrthoDB" id="9810148at2"/>
<evidence type="ECO:0000256" key="9">
    <source>
        <dbReference type="ARBA" id="ARBA00022932"/>
    </source>
</evidence>
<dbReference type="InterPro" id="IPR012763">
    <property type="entry name" value="DNA_pol_III_sug/sutau_N"/>
</dbReference>
<dbReference type="AlphaFoldDB" id="A0A327R444"/>
<evidence type="ECO:0000256" key="5">
    <source>
        <dbReference type="ARBA" id="ARBA00022723"/>
    </source>
</evidence>
<dbReference type="FunFam" id="3.40.50.300:FF:000014">
    <property type="entry name" value="DNA polymerase III subunit gamma/tau"/>
    <property type="match status" value="1"/>
</dbReference>
<dbReference type="CDD" id="cd00009">
    <property type="entry name" value="AAA"/>
    <property type="match status" value="1"/>
</dbReference>
<dbReference type="GO" id="GO:0046872">
    <property type="term" value="F:metal ion binding"/>
    <property type="evidence" value="ECO:0007669"/>
    <property type="project" value="UniProtKB-KW"/>
</dbReference>
<keyword evidence="8 11" id="KW-0067">ATP-binding</keyword>
<keyword evidence="9 11" id="KW-0239">DNA-directed DNA polymerase</keyword>
<dbReference type="SUPFAM" id="SSF52540">
    <property type="entry name" value="P-loop containing nucleoside triphosphate hydrolases"/>
    <property type="match status" value="1"/>
</dbReference>
<evidence type="ECO:0000256" key="3">
    <source>
        <dbReference type="ARBA" id="ARBA00022695"/>
    </source>
</evidence>
<comment type="similarity">
    <text evidence="1 11">Belongs to the DnaX/STICHEL family.</text>
</comment>
<evidence type="ECO:0000256" key="8">
    <source>
        <dbReference type="ARBA" id="ARBA00022840"/>
    </source>
</evidence>
<dbReference type="NCBIfam" id="NF004046">
    <property type="entry name" value="PRK05563.1"/>
    <property type="match status" value="1"/>
</dbReference>
<feature type="compositionally biased region" description="Low complexity" evidence="12">
    <location>
        <begin position="456"/>
        <end position="472"/>
    </location>
</feature>
<dbReference type="EMBL" id="QLLL01000001">
    <property type="protein sequence ID" value="RAJ10818.1"/>
    <property type="molecule type" value="Genomic_DNA"/>
</dbReference>
<dbReference type="Gene3D" id="1.20.272.10">
    <property type="match status" value="1"/>
</dbReference>
<comment type="function">
    <text evidence="11">DNA polymerase III is a complex, multichain enzyme responsible for most of the replicative synthesis in bacteria. This DNA polymerase also exhibits 3' to 5' exonuclease activity.</text>
</comment>
<reference evidence="14 15" key="1">
    <citation type="submission" date="2018-06" db="EMBL/GenBank/DDBJ databases">
        <title>Genomic Encyclopedia of Archaeal and Bacterial Type Strains, Phase II (KMG-II): from individual species to whole genera.</title>
        <authorList>
            <person name="Goeker M."/>
        </authorList>
    </citation>
    <scope>NUCLEOTIDE SEQUENCE [LARGE SCALE GENOMIC DNA]</scope>
    <source>
        <strain evidence="14 15">DSM 23857</strain>
    </source>
</reference>
<dbReference type="Proteomes" id="UP000249547">
    <property type="component" value="Unassembled WGS sequence"/>
</dbReference>
<keyword evidence="2 11" id="KW-0808">Transferase</keyword>
<dbReference type="Pfam" id="PF12169">
    <property type="entry name" value="DNA_pol3_gamma3"/>
    <property type="match status" value="1"/>
</dbReference>
<keyword evidence="6 11" id="KW-0547">Nucleotide-binding</keyword>
<dbReference type="InterPro" id="IPR027417">
    <property type="entry name" value="P-loop_NTPase"/>
</dbReference>
<dbReference type="InterPro" id="IPR022754">
    <property type="entry name" value="DNA_pol_III_gamma-3"/>
</dbReference>
<dbReference type="GO" id="GO:0006261">
    <property type="term" value="P:DNA-templated DNA replication"/>
    <property type="evidence" value="ECO:0007669"/>
    <property type="project" value="TreeGrafter"/>
</dbReference>
<dbReference type="GO" id="GO:0003677">
    <property type="term" value="F:DNA binding"/>
    <property type="evidence" value="ECO:0007669"/>
    <property type="project" value="InterPro"/>
</dbReference>
<dbReference type="PRINTS" id="PR00300">
    <property type="entry name" value="CLPPROTEASEA"/>
</dbReference>
<comment type="catalytic activity">
    <reaction evidence="10 11">
        <text>DNA(n) + a 2'-deoxyribonucleoside 5'-triphosphate = DNA(n+1) + diphosphate</text>
        <dbReference type="Rhea" id="RHEA:22508"/>
        <dbReference type="Rhea" id="RHEA-COMP:17339"/>
        <dbReference type="Rhea" id="RHEA-COMP:17340"/>
        <dbReference type="ChEBI" id="CHEBI:33019"/>
        <dbReference type="ChEBI" id="CHEBI:61560"/>
        <dbReference type="ChEBI" id="CHEBI:173112"/>
        <dbReference type="EC" id="2.7.7.7"/>
    </reaction>
</comment>
<dbReference type="InterPro" id="IPR050238">
    <property type="entry name" value="DNA_Rep/Repair_Clamp_Loader"/>
</dbReference>
<accession>A0A327R444</accession>
<evidence type="ECO:0000313" key="14">
    <source>
        <dbReference type="EMBL" id="RAJ10818.1"/>
    </source>
</evidence>
<gene>
    <name evidence="11" type="primary">dnaX</name>
    <name evidence="14" type="ORF">LX64_00425</name>
</gene>
<dbReference type="NCBIfam" id="NF011531">
    <property type="entry name" value="PRK14971.1"/>
    <property type="match status" value="1"/>
</dbReference>
<dbReference type="PANTHER" id="PTHR11669">
    <property type="entry name" value="REPLICATION FACTOR C / DNA POLYMERASE III GAMMA-TAU SUBUNIT"/>
    <property type="match status" value="1"/>
</dbReference>
<keyword evidence="7" id="KW-0862">Zinc</keyword>
<organism evidence="14 15">
    <name type="scientific">Chitinophaga skermanii</name>
    <dbReference type="NCBI Taxonomy" id="331697"/>
    <lineage>
        <taxon>Bacteria</taxon>
        <taxon>Pseudomonadati</taxon>
        <taxon>Bacteroidota</taxon>
        <taxon>Chitinophagia</taxon>
        <taxon>Chitinophagales</taxon>
        <taxon>Chitinophagaceae</taxon>
        <taxon>Chitinophaga</taxon>
    </lineage>
</organism>
<keyword evidence="3 11" id="KW-0548">Nucleotidyltransferase</keyword>
<dbReference type="InterPro" id="IPR003593">
    <property type="entry name" value="AAA+_ATPase"/>
</dbReference>
<evidence type="ECO:0000259" key="13">
    <source>
        <dbReference type="SMART" id="SM00382"/>
    </source>
</evidence>